<sequence length="125" mass="13785">MCDSAYVVEAKEVCKNREVRKKFTSDLHNGALKVLVAPRVPLRSRGTPADDLSDWHSVVHNSLGGLFYPNDEFQSQSITSTFIDIRAHKMLVNAGISSDVTAGCITLPASICLSCRWEIFPSKNC</sequence>
<protein>
    <submittedName>
        <fullName evidence="1">Uncharacterized protein</fullName>
    </submittedName>
</protein>
<dbReference type="AlphaFoldDB" id="A0A7R9GWZ6"/>
<proteinExistence type="predicted"/>
<reference evidence="1" key="1">
    <citation type="submission" date="2020-11" db="EMBL/GenBank/DDBJ databases">
        <authorList>
            <person name="Tran Van P."/>
        </authorList>
    </citation>
    <scope>NUCLEOTIDE SEQUENCE</scope>
</reference>
<name>A0A7R9GWZ6_TIMCR</name>
<organism evidence="1">
    <name type="scientific">Timema cristinae</name>
    <name type="common">Walking stick</name>
    <dbReference type="NCBI Taxonomy" id="61476"/>
    <lineage>
        <taxon>Eukaryota</taxon>
        <taxon>Metazoa</taxon>
        <taxon>Ecdysozoa</taxon>
        <taxon>Arthropoda</taxon>
        <taxon>Hexapoda</taxon>
        <taxon>Insecta</taxon>
        <taxon>Pterygota</taxon>
        <taxon>Neoptera</taxon>
        <taxon>Polyneoptera</taxon>
        <taxon>Phasmatodea</taxon>
        <taxon>Timematodea</taxon>
        <taxon>Timematoidea</taxon>
        <taxon>Timematidae</taxon>
        <taxon>Timema</taxon>
    </lineage>
</organism>
<dbReference type="EMBL" id="OC318122">
    <property type="protein sequence ID" value="CAD7400664.1"/>
    <property type="molecule type" value="Genomic_DNA"/>
</dbReference>
<gene>
    <name evidence="1" type="ORF">TCEB3V08_LOCUS5640</name>
</gene>
<evidence type="ECO:0000313" key="1">
    <source>
        <dbReference type="EMBL" id="CAD7400664.1"/>
    </source>
</evidence>
<accession>A0A7R9GWZ6</accession>